<dbReference type="EMBL" id="QXFX01003312">
    <property type="protein sequence ID" value="KAE9069802.1"/>
    <property type="molecule type" value="Genomic_DNA"/>
</dbReference>
<dbReference type="PANTHER" id="PTHR37984:SF5">
    <property type="entry name" value="PROTEIN NYNRIN-LIKE"/>
    <property type="match status" value="1"/>
</dbReference>
<dbReference type="InterPro" id="IPR043128">
    <property type="entry name" value="Rev_trsase/Diguanyl_cyclase"/>
</dbReference>
<dbReference type="Proteomes" id="UP000440732">
    <property type="component" value="Unassembled WGS sequence"/>
</dbReference>
<dbReference type="SUPFAM" id="SSF56672">
    <property type="entry name" value="DNA/RNA polymerases"/>
    <property type="match status" value="1"/>
</dbReference>
<accession>A0A6A3VQR3</accession>
<dbReference type="PANTHER" id="PTHR37984">
    <property type="entry name" value="PROTEIN CBG26694"/>
    <property type="match status" value="1"/>
</dbReference>
<dbReference type="Gene3D" id="3.30.70.270">
    <property type="match status" value="2"/>
</dbReference>
<protein>
    <recommendedName>
        <fullName evidence="2">Reverse transcriptase domain-containing protein</fullName>
    </recommendedName>
</protein>
<evidence type="ECO:0000313" key="13">
    <source>
        <dbReference type="Proteomes" id="UP000429523"/>
    </source>
</evidence>
<evidence type="ECO:0000313" key="19">
    <source>
        <dbReference type="Proteomes" id="UP000460718"/>
    </source>
</evidence>
<comment type="caution">
    <text evidence="8">The sequence shown here is derived from an EMBL/GenBank/DDBJ whole genome shotgun (WGS) entry which is preliminary data.</text>
</comment>
<dbReference type="EMBL" id="QXFY01003288">
    <property type="protein sequence ID" value="KAE9286639.1"/>
    <property type="molecule type" value="Genomic_DNA"/>
</dbReference>
<evidence type="ECO:0000256" key="1">
    <source>
        <dbReference type="ARBA" id="ARBA00023268"/>
    </source>
</evidence>
<dbReference type="FunFam" id="3.30.70.270:FF:000003">
    <property type="entry name" value="Transposon Ty3-G Gag-Pol polyprotein"/>
    <property type="match status" value="1"/>
</dbReference>
<dbReference type="Proteomes" id="UP000476176">
    <property type="component" value="Unassembled WGS sequence"/>
</dbReference>
<evidence type="ECO:0000259" key="2">
    <source>
        <dbReference type="PROSITE" id="PS50878"/>
    </source>
</evidence>
<evidence type="ECO:0000313" key="21">
    <source>
        <dbReference type="Proteomes" id="UP000486351"/>
    </source>
</evidence>
<evidence type="ECO:0000313" key="4">
    <source>
        <dbReference type="EMBL" id="KAE8971065.1"/>
    </source>
</evidence>
<dbReference type="EMBL" id="QXFW01003391">
    <property type="protein sequence ID" value="KAE8971065.1"/>
    <property type="molecule type" value="Genomic_DNA"/>
</dbReference>
<dbReference type="Proteomes" id="UP000486351">
    <property type="component" value="Unassembled WGS sequence"/>
</dbReference>
<proteinExistence type="predicted"/>
<dbReference type="EMBL" id="QXGD01003408">
    <property type="protein sequence ID" value="KAE9177870.1"/>
    <property type="molecule type" value="Genomic_DNA"/>
</dbReference>
<name>A0A6A3VQR3_9STRA</name>
<evidence type="ECO:0000313" key="17">
    <source>
        <dbReference type="Proteomes" id="UP000440732"/>
    </source>
</evidence>
<dbReference type="Proteomes" id="UP000437068">
    <property type="component" value="Unassembled WGS sequence"/>
</dbReference>
<evidence type="ECO:0000313" key="20">
    <source>
        <dbReference type="Proteomes" id="UP000476176"/>
    </source>
</evidence>
<evidence type="ECO:0000313" key="12">
    <source>
        <dbReference type="EMBL" id="KAE9286639.1"/>
    </source>
</evidence>
<evidence type="ECO:0000313" key="9">
    <source>
        <dbReference type="EMBL" id="KAE9176604.1"/>
    </source>
</evidence>
<sequence>MGISTAPDHFQARIDRLLGDLPFVRCYLDDVLIVTETNFEDHLQQLEVVLKRLEDAGLTVNVKKCKFAAKEANYLGYRMTTEGIAPQPEKVAAIQRISPPTNKNELRRFIGLVNYYRDAWPQRAHMLAPLTRLTSKLVPWEWNAEHQDAFDKLKASMQRATLLHFPDYDLPFEIYTDASSYQLGGIVSQPGKPLAFYSRKLTSAQKNYSVMEQELLSIVES</sequence>
<dbReference type="InterPro" id="IPR000477">
    <property type="entry name" value="RT_dom"/>
</dbReference>
<dbReference type="OrthoDB" id="121648at2759"/>
<dbReference type="EMBL" id="QXGF01003485">
    <property type="protein sequence ID" value="KAE8921465.1"/>
    <property type="molecule type" value="Genomic_DNA"/>
</dbReference>
<organism evidence="8 14">
    <name type="scientific">Phytophthora fragariae</name>
    <dbReference type="NCBI Taxonomy" id="53985"/>
    <lineage>
        <taxon>Eukaryota</taxon>
        <taxon>Sar</taxon>
        <taxon>Stramenopiles</taxon>
        <taxon>Oomycota</taxon>
        <taxon>Peronosporomycetes</taxon>
        <taxon>Peronosporales</taxon>
        <taxon>Peronosporaceae</taxon>
        <taxon>Phytophthora</taxon>
    </lineage>
</organism>
<dbReference type="Proteomes" id="UP000488956">
    <property type="component" value="Unassembled WGS sequence"/>
</dbReference>
<evidence type="ECO:0000313" key="22">
    <source>
        <dbReference type="Proteomes" id="UP000488956"/>
    </source>
</evidence>
<dbReference type="CDD" id="cd01647">
    <property type="entry name" value="RT_LTR"/>
    <property type="match status" value="1"/>
</dbReference>
<dbReference type="Pfam" id="PF00078">
    <property type="entry name" value="RVT_1"/>
    <property type="match status" value="1"/>
</dbReference>
<keyword evidence="14" id="KW-1185">Reference proteome</keyword>
<gene>
    <name evidence="11" type="ORF">PF001_g27146</name>
    <name evidence="10" type="ORF">PF002_g28225</name>
    <name evidence="9" type="ORF">PF004_g26027</name>
    <name evidence="8" type="ORF">PF005_g27580</name>
    <name evidence="7" type="ORF">PF006_g27137</name>
    <name evidence="5" type="ORF">PF007_g27625</name>
    <name evidence="12" type="ORF">PF008_g26618</name>
    <name evidence="3" type="ORF">PF009_g28259</name>
    <name evidence="6" type="ORF">PF010_g26532</name>
    <name evidence="4" type="ORF">PF011_g26176</name>
</gene>
<dbReference type="EMBL" id="QXGB01003514">
    <property type="protein sequence ID" value="KAE9170370.1"/>
    <property type="molecule type" value="Genomic_DNA"/>
</dbReference>
<dbReference type="InterPro" id="IPR043502">
    <property type="entry name" value="DNA/RNA_pol_sf"/>
</dbReference>
<evidence type="ECO:0000313" key="15">
    <source>
        <dbReference type="Proteomes" id="UP000437068"/>
    </source>
</evidence>
<evidence type="ECO:0000313" key="7">
    <source>
        <dbReference type="EMBL" id="KAE9081323.1"/>
    </source>
</evidence>
<dbReference type="Proteomes" id="UP000460718">
    <property type="component" value="Unassembled WGS sequence"/>
</dbReference>
<dbReference type="Proteomes" id="UP000440367">
    <property type="component" value="Unassembled WGS sequence"/>
</dbReference>
<keyword evidence="1" id="KW-0511">Multifunctional enzyme</keyword>
<evidence type="ECO:0000313" key="6">
    <source>
        <dbReference type="EMBL" id="KAE9069802.1"/>
    </source>
</evidence>
<dbReference type="EMBL" id="QXGE01003604">
    <property type="protein sequence ID" value="KAE9274244.1"/>
    <property type="molecule type" value="Genomic_DNA"/>
</dbReference>
<dbReference type="InterPro" id="IPR041577">
    <property type="entry name" value="RT_RNaseH_2"/>
</dbReference>
<evidence type="ECO:0000313" key="16">
    <source>
        <dbReference type="Proteomes" id="UP000440367"/>
    </source>
</evidence>
<dbReference type="EMBL" id="QXFZ01003516">
    <property type="protein sequence ID" value="KAE9068600.1"/>
    <property type="molecule type" value="Genomic_DNA"/>
</dbReference>
<feature type="domain" description="Reverse transcriptase" evidence="2">
    <location>
        <begin position="1"/>
        <end position="79"/>
    </location>
</feature>
<evidence type="ECO:0000313" key="5">
    <source>
        <dbReference type="EMBL" id="KAE9068600.1"/>
    </source>
</evidence>
<evidence type="ECO:0000313" key="11">
    <source>
        <dbReference type="EMBL" id="KAE9274244.1"/>
    </source>
</evidence>
<reference evidence="13 14" key="1">
    <citation type="submission" date="2018-08" db="EMBL/GenBank/DDBJ databases">
        <title>Genomic investigation of the strawberry pathogen Phytophthora fragariae indicates pathogenicity is determined by transcriptional variation in three key races.</title>
        <authorList>
            <person name="Adams T.M."/>
            <person name="Armitage A.D."/>
            <person name="Sobczyk M.K."/>
            <person name="Bates H.J."/>
            <person name="Dunwell J.M."/>
            <person name="Nellist C.F."/>
            <person name="Harrison R.J."/>
        </authorList>
    </citation>
    <scope>NUCLEOTIDE SEQUENCE [LARGE SCALE GENOMIC DNA]</scope>
    <source>
        <strain evidence="11 15">A4</strain>
        <strain evidence="10 16">BC-1</strain>
        <strain evidence="9 20">BC-23</strain>
        <strain evidence="8 14">NOV-27</strain>
        <strain evidence="7 17">NOV-5</strain>
        <strain evidence="5 18">NOV-71</strain>
        <strain evidence="12 21">NOV-77</strain>
        <strain evidence="3 13">NOV-9</strain>
        <strain evidence="6 22">ONT-3</strain>
        <strain evidence="4 19">SCRP245</strain>
    </source>
</reference>
<dbReference type="GO" id="GO:0003824">
    <property type="term" value="F:catalytic activity"/>
    <property type="evidence" value="ECO:0007669"/>
    <property type="project" value="UniProtKB-KW"/>
</dbReference>
<evidence type="ECO:0000313" key="18">
    <source>
        <dbReference type="Proteomes" id="UP000441208"/>
    </source>
</evidence>
<dbReference type="AlphaFoldDB" id="A0A6A3VQR3"/>
<dbReference type="EMBL" id="QXGC01003325">
    <property type="protein sequence ID" value="KAE9176604.1"/>
    <property type="molecule type" value="Genomic_DNA"/>
</dbReference>
<dbReference type="EMBL" id="QXGA01003611">
    <property type="protein sequence ID" value="KAE9081323.1"/>
    <property type="molecule type" value="Genomic_DNA"/>
</dbReference>
<evidence type="ECO:0000313" key="10">
    <source>
        <dbReference type="EMBL" id="KAE9177870.1"/>
    </source>
</evidence>
<dbReference type="PROSITE" id="PS50878">
    <property type="entry name" value="RT_POL"/>
    <property type="match status" value="1"/>
</dbReference>
<dbReference type="Proteomes" id="UP000433483">
    <property type="component" value="Unassembled WGS sequence"/>
</dbReference>
<evidence type="ECO:0000313" key="3">
    <source>
        <dbReference type="EMBL" id="KAE8921465.1"/>
    </source>
</evidence>
<dbReference type="Pfam" id="PF17919">
    <property type="entry name" value="RT_RNaseH_2"/>
    <property type="match status" value="1"/>
</dbReference>
<evidence type="ECO:0000313" key="14">
    <source>
        <dbReference type="Proteomes" id="UP000433483"/>
    </source>
</evidence>
<dbReference type="Proteomes" id="UP000429523">
    <property type="component" value="Unassembled WGS sequence"/>
</dbReference>
<evidence type="ECO:0000313" key="8">
    <source>
        <dbReference type="EMBL" id="KAE9170370.1"/>
    </source>
</evidence>
<dbReference type="InterPro" id="IPR050951">
    <property type="entry name" value="Retrovirus_Pol_polyprotein"/>
</dbReference>
<dbReference type="FunFam" id="3.30.70.270:FF:000020">
    <property type="entry name" value="Transposon Tf2-6 polyprotein-like Protein"/>
    <property type="match status" value="1"/>
</dbReference>
<dbReference type="Proteomes" id="UP000441208">
    <property type="component" value="Unassembled WGS sequence"/>
</dbReference>